<feature type="chain" id="PRO_5046634219" description="Xylan 1,4-beta-xylosidase" evidence="2">
    <location>
        <begin position="38"/>
        <end position="379"/>
    </location>
</feature>
<protein>
    <recommendedName>
        <fullName evidence="5">Xylan 1,4-beta-xylosidase</fullName>
    </recommendedName>
</protein>
<reference evidence="4" key="1">
    <citation type="journal article" date="2019" name="Int. J. Syst. Evol. Microbiol.">
        <title>The Global Catalogue of Microorganisms (GCM) 10K type strain sequencing project: providing services to taxonomists for standard genome sequencing and annotation.</title>
        <authorList>
            <consortium name="The Broad Institute Genomics Platform"/>
            <consortium name="The Broad Institute Genome Sequencing Center for Infectious Disease"/>
            <person name="Wu L."/>
            <person name="Ma J."/>
        </authorList>
    </citation>
    <scope>NUCLEOTIDE SEQUENCE [LARGE SCALE GENOMIC DNA]</scope>
    <source>
        <strain evidence="4">CGMCC 4.7396</strain>
    </source>
</reference>
<evidence type="ECO:0008006" key="5">
    <source>
        <dbReference type="Google" id="ProtNLM"/>
    </source>
</evidence>
<dbReference type="Gene3D" id="3.20.20.80">
    <property type="entry name" value="Glycosidases"/>
    <property type="match status" value="1"/>
</dbReference>
<dbReference type="SUPFAM" id="SSF51445">
    <property type="entry name" value="(Trans)glycosidases"/>
    <property type="match status" value="1"/>
</dbReference>
<gene>
    <name evidence="3" type="ORF">ACFO8M_25415</name>
</gene>
<evidence type="ECO:0000256" key="1">
    <source>
        <dbReference type="SAM" id="MobiDB-lite"/>
    </source>
</evidence>
<proteinExistence type="predicted"/>
<feature type="region of interest" description="Disordered" evidence="1">
    <location>
        <begin position="359"/>
        <end position="379"/>
    </location>
</feature>
<dbReference type="EMBL" id="JBHRWO010000021">
    <property type="protein sequence ID" value="MFC3495833.1"/>
    <property type="molecule type" value="Genomic_DNA"/>
</dbReference>
<dbReference type="InterPro" id="IPR051923">
    <property type="entry name" value="Glycosyl_Hydrolase_39"/>
</dbReference>
<sequence>MRFRRVSGSVLSARVAASVPIAGAMLAVAALSVPAFADGVPDGPDTEAVDFQLGVTHERVSADWWGDEAAVESAKQILGGIGPLQNQHLMGFGAENPWPDQDSDERDWGSLDERIQLIEGTDGTPVITLCCAPGWMTPSGEDWPQDYEAPKPEFYDEYAQLAAEAAARYPQVKHFQVWNEFKGFWNEAANRWDHEGYTELYNLVYTAVKEVRPDAELGGPYASLNTYADCSHDCSELQGAWGTVDQRDLDAIEYWLANAVGAEFFTVDAWSSTRDGYHPGPEQTYQKFQDITEWITARTDLPVWWSEFYAPAAAGSEAGSVDLMRAAIGGMSSGGAAVALFWGPECQSELPCIWTPTGEAGGGQPTEYLPLVQEHSGRE</sequence>
<comment type="caution">
    <text evidence="3">The sequence shown here is derived from an EMBL/GenBank/DDBJ whole genome shotgun (WGS) entry which is preliminary data.</text>
</comment>
<dbReference type="InterPro" id="IPR017853">
    <property type="entry name" value="GH"/>
</dbReference>
<feature type="signal peptide" evidence="2">
    <location>
        <begin position="1"/>
        <end position="37"/>
    </location>
</feature>
<organism evidence="3 4">
    <name type="scientific">Glycomyces rhizosphaerae</name>
    <dbReference type="NCBI Taxonomy" id="2054422"/>
    <lineage>
        <taxon>Bacteria</taxon>
        <taxon>Bacillati</taxon>
        <taxon>Actinomycetota</taxon>
        <taxon>Actinomycetes</taxon>
        <taxon>Glycomycetales</taxon>
        <taxon>Glycomycetaceae</taxon>
        <taxon>Glycomyces</taxon>
    </lineage>
</organism>
<name>A0ABV7Q896_9ACTN</name>
<accession>A0ABV7Q896</accession>
<evidence type="ECO:0000313" key="4">
    <source>
        <dbReference type="Proteomes" id="UP001595712"/>
    </source>
</evidence>
<evidence type="ECO:0000313" key="3">
    <source>
        <dbReference type="EMBL" id="MFC3495833.1"/>
    </source>
</evidence>
<dbReference type="PANTHER" id="PTHR12631">
    <property type="entry name" value="ALPHA-L-IDURONIDASE"/>
    <property type="match status" value="1"/>
</dbReference>
<evidence type="ECO:0000256" key="2">
    <source>
        <dbReference type="SAM" id="SignalP"/>
    </source>
</evidence>
<keyword evidence="2" id="KW-0732">Signal</keyword>
<dbReference type="RefSeq" id="WP_387980695.1">
    <property type="nucleotide sequence ID" value="NZ_JBHRWO010000021.1"/>
</dbReference>
<dbReference type="Proteomes" id="UP001595712">
    <property type="component" value="Unassembled WGS sequence"/>
</dbReference>
<dbReference type="PANTHER" id="PTHR12631:SF10">
    <property type="entry name" value="BETA-XYLOSIDASE-LIKE PROTEIN-RELATED"/>
    <property type="match status" value="1"/>
</dbReference>
<keyword evidence="4" id="KW-1185">Reference proteome</keyword>